<evidence type="ECO:0000259" key="8">
    <source>
        <dbReference type="Pfam" id="PF02687"/>
    </source>
</evidence>
<gene>
    <name evidence="10" type="ORF">HR08_05215</name>
</gene>
<feature type="domain" description="MacB-like periplasmic core" evidence="9">
    <location>
        <begin position="23"/>
        <end position="250"/>
    </location>
</feature>
<evidence type="ECO:0000256" key="6">
    <source>
        <dbReference type="ARBA" id="ARBA00038076"/>
    </source>
</evidence>
<dbReference type="PANTHER" id="PTHR30572">
    <property type="entry name" value="MEMBRANE COMPONENT OF TRANSPORTER-RELATED"/>
    <property type="match status" value="1"/>
</dbReference>
<dbReference type="Pfam" id="PF12704">
    <property type="entry name" value="MacB_PCD"/>
    <property type="match status" value="1"/>
</dbReference>
<protein>
    <submittedName>
        <fullName evidence="10">ABC transporter ATP-binding protein</fullName>
    </submittedName>
</protein>
<keyword evidence="10" id="KW-0547">Nucleotide-binding</keyword>
<evidence type="ECO:0000313" key="10">
    <source>
        <dbReference type="EMBL" id="KGN85771.1"/>
    </source>
</evidence>
<evidence type="ECO:0000313" key="11">
    <source>
        <dbReference type="Proteomes" id="UP000030130"/>
    </source>
</evidence>
<dbReference type="eggNOG" id="COG0577">
    <property type="taxonomic scope" value="Bacteria"/>
</dbReference>
<dbReference type="AlphaFoldDB" id="A0A0A2F424"/>
<dbReference type="EMBL" id="JRAI01000048">
    <property type="protein sequence ID" value="KGN85771.1"/>
    <property type="molecule type" value="Genomic_DNA"/>
</dbReference>
<dbReference type="GO" id="GO:0005524">
    <property type="term" value="F:ATP binding"/>
    <property type="evidence" value="ECO:0007669"/>
    <property type="project" value="UniProtKB-KW"/>
</dbReference>
<evidence type="ECO:0000256" key="7">
    <source>
        <dbReference type="SAM" id="Phobius"/>
    </source>
</evidence>
<keyword evidence="10" id="KW-0067">ATP-binding</keyword>
<keyword evidence="3 7" id="KW-0812">Transmembrane</keyword>
<accession>A0A0A2F424</accession>
<feature type="transmembrane region" description="Helical" evidence="7">
    <location>
        <begin position="24"/>
        <end position="47"/>
    </location>
</feature>
<dbReference type="STRING" id="111105.HR09_01740"/>
<keyword evidence="5 7" id="KW-0472">Membrane</keyword>
<dbReference type="PANTHER" id="PTHR30572:SF4">
    <property type="entry name" value="ABC TRANSPORTER PERMEASE YTRF"/>
    <property type="match status" value="1"/>
</dbReference>
<keyword evidence="4 7" id="KW-1133">Transmembrane helix</keyword>
<organism evidence="10 11">
    <name type="scientific">Porphyromonas gulae</name>
    <dbReference type="NCBI Taxonomy" id="111105"/>
    <lineage>
        <taxon>Bacteria</taxon>
        <taxon>Pseudomonadati</taxon>
        <taxon>Bacteroidota</taxon>
        <taxon>Bacteroidia</taxon>
        <taxon>Bacteroidales</taxon>
        <taxon>Porphyromonadaceae</taxon>
        <taxon>Porphyromonas</taxon>
    </lineage>
</organism>
<reference evidence="10 11" key="1">
    <citation type="submission" date="2014-08" db="EMBL/GenBank/DDBJ databases">
        <title>Porphyromonas gulae strain:COT-052_OH1451 Genome sequencing.</title>
        <authorList>
            <person name="Wallis C."/>
            <person name="Deusch O."/>
            <person name="O'Flynn C."/>
            <person name="Davis I."/>
            <person name="Jospin G."/>
            <person name="Darling A.E."/>
            <person name="Coil D.A."/>
            <person name="Alexiev A."/>
            <person name="Horsfall A."/>
            <person name="Kirkwood N."/>
            <person name="Harris S."/>
            <person name="Eisen J.A."/>
        </authorList>
    </citation>
    <scope>NUCLEOTIDE SEQUENCE [LARGE SCALE GENOMIC DNA]</scope>
    <source>
        <strain evidence="11">COT-052 OH1451</strain>
    </source>
</reference>
<evidence type="ECO:0000256" key="1">
    <source>
        <dbReference type="ARBA" id="ARBA00004651"/>
    </source>
</evidence>
<evidence type="ECO:0000256" key="2">
    <source>
        <dbReference type="ARBA" id="ARBA00022475"/>
    </source>
</evidence>
<feature type="transmembrane region" description="Helical" evidence="7">
    <location>
        <begin position="287"/>
        <end position="312"/>
    </location>
</feature>
<evidence type="ECO:0000256" key="3">
    <source>
        <dbReference type="ARBA" id="ARBA00022692"/>
    </source>
</evidence>
<keyword evidence="2" id="KW-1003">Cell membrane</keyword>
<dbReference type="InterPro" id="IPR025857">
    <property type="entry name" value="MacB_PCD"/>
</dbReference>
<evidence type="ECO:0000256" key="5">
    <source>
        <dbReference type="ARBA" id="ARBA00023136"/>
    </source>
</evidence>
<feature type="transmembrane region" description="Helical" evidence="7">
    <location>
        <begin position="380"/>
        <end position="403"/>
    </location>
</feature>
<proteinExistence type="inferred from homology"/>
<feature type="transmembrane region" description="Helical" evidence="7">
    <location>
        <begin position="332"/>
        <end position="360"/>
    </location>
</feature>
<name>A0A0A2F424_9PORP</name>
<dbReference type="RefSeq" id="WP_039420903.1">
    <property type="nucleotide sequence ID" value="NZ_JRAI01000048.1"/>
</dbReference>
<evidence type="ECO:0000256" key="4">
    <source>
        <dbReference type="ARBA" id="ARBA00022989"/>
    </source>
</evidence>
<dbReference type="GO" id="GO:0005886">
    <property type="term" value="C:plasma membrane"/>
    <property type="evidence" value="ECO:0007669"/>
    <property type="project" value="UniProtKB-SubCell"/>
</dbReference>
<dbReference type="InterPro" id="IPR050250">
    <property type="entry name" value="Macrolide_Exporter_MacB"/>
</dbReference>
<feature type="domain" description="ABC3 transporter permease C-terminal" evidence="8">
    <location>
        <begin position="291"/>
        <end position="411"/>
    </location>
</feature>
<comment type="caution">
    <text evidence="10">The sequence shown here is derived from an EMBL/GenBank/DDBJ whole genome shotgun (WGS) entry which is preliminary data.</text>
</comment>
<dbReference type="InterPro" id="IPR003838">
    <property type="entry name" value="ABC3_permease_C"/>
</dbReference>
<dbReference type="GO" id="GO:0022857">
    <property type="term" value="F:transmembrane transporter activity"/>
    <property type="evidence" value="ECO:0007669"/>
    <property type="project" value="TreeGrafter"/>
</dbReference>
<comment type="subcellular location">
    <subcellularLocation>
        <location evidence="1">Cell membrane</location>
        <topology evidence="1">Multi-pass membrane protein</topology>
    </subcellularLocation>
</comment>
<sequence length="420" mass="46566">MRFFDRDRWIEIWHTIYSNRRRSLATAFGVFWGIFMLVVLTSVGAGFSNGILREVSGIASNSAFYWTNLTSKPYMGFRSGRSWSMTSGDIRTVRSQVPEVEFISPIMWGARSNKNVVFGDKSETYSIVGAEPDFFEISRVNILQGRMLNTVDDKLRRKVCMIGKEVREKLFGTTDPIGQVLRVNGLYYRVIGVVEAKSNNVTIGSSPKRSVYLPYSVLQQISNSGNRVENFAVSAHPSADMKQMFRKIETIIRSRNQIAPDDDKALSKFDISAQFQLMNMIFTGINLLVWIVGIGTLLTGIVGVSNIMLVTVRERTREIGVRRALGAKPRTIIGQILSESLVLTALAGLLGLVFGVGLMSVIDMAFSQSSSGNFPFYNPLIPFGTALLSLFIIIAGGILGGLLPAYRAIQIKAIDAIRDE</sequence>
<dbReference type="Pfam" id="PF02687">
    <property type="entry name" value="FtsX"/>
    <property type="match status" value="1"/>
</dbReference>
<dbReference type="OrthoDB" id="9770036at2"/>
<comment type="similarity">
    <text evidence="6">Belongs to the ABC-4 integral membrane protein family.</text>
</comment>
<evidence type="ECO:0000259" key="9">
    <source>
        <dbReference type="Pfam" id="PF12704"/>
    </source>
</evidence>
<dbReference type="Proteomes" id="UP000030130">
    <property type="component" value="Unassembled WGS sequence"/>
</dbReference>